<dbReference type="InterPro" id="IPR006439">
    <property type="entry name" value="HAD-SF_hydro_IA"/>
</dbReference>
<dbReference type="Gene3D" id="3.40.50.1000">
    <property type="entry name" value="HAD superfamily/HAD-like"/>
    <property type="match status" value="1"/>
</dbReference>
<dbReference type="GO" id="GO:0005829">
    <property type="term" value="C:cytosol"/>
    <property type="evidence" value="ECO:0007669"/>
    <property type="project" value="TreeGrafter"/>
</dbReference>
<proteinExistence type="predicted"/>
<dbReference type="InterPro" id="IPR023198">
    <property type="entry name" value="PGP-like_dom2"/>
</dbReference>
<dbReference type="InterPro" id="IPR036412">
    <property type="entry name" value="HAD-like_sf"/>
</dbReference>
<accession>A0A7X1G1W3</accession>
<dbReference type="NCBIfam" id="TIGR01549">
    <property type="entry name" value="HAD-SF-IA-v1"/>
    <property type="match status" value="1"/>
</dbReference>
<dbReference type="PANTHER" id="PTHR43434:SF24">
    <property type="entry name" value="HYDROLASE-RELATED"/>
    <property type="match status" value="1"/>
</dbReference>
<dbReference type="InterPro" id="IPR023214">
    <property type="entry name" value="HAD_sf"/>
</dbReference>
<protein>
    <submittedName>
        <fullName evidence="1">HAD-IA family hydrolase</fullName>
    </submittedName>
</protein>
<dbReference type="PANTHER" id="PTHR43434">
    <property type="entry name" value="PHOSPHOGLYCOLATE PHOSPHATASE"/>
    <property type="match status" value="1"/>
</dbReference>
<organism evidence="1 2">
    <name type="scientific">Novosphingobium piscinae</name>
    <dbReference type="NCBI Taxonomy" id="1507448"/>
    <lineage>
        <taxon>Bacteria</taxon>
        <taxon>Pseudomonadati</taxon>
        <taxon>Pseudomonadota</taxon>
        <taxon>Alphaproteobacteria</taxon>
        <taxon>Sphingomonadales</taxon>
        <taxon>Sphingomonadaceae</taxon>
        <taxon>Novosphingobium</taxon>
    </lineage>
</organism>
<dbReference type="InterPro" id="IPR041492">
    <property type="entry name" value="HAD_2"/>
</dbReference>
<comment type="caution">
    <text evidence="1">The sequence shown here is derived from an EMBL/GenBank/DDBJ whole genome shotgun (WGS) entry which is preliminary data.</text>
</comment>
<gene>
    <name evidence="1" type="ORF">H7F53_14950</name>
</gene>
<sequence length="228" mass="23761">MTAAGTPARPGEPRLIVFDCDGTLVDGQGAVVSAMGAAFAQFALPTPEAGLIRRSVGLSLPQAVRRLAPDSDDEAVRDIVDAYKSAFRAARAAGELSEPLFAGMAELLGALVAAGCTLGVATGKSDRGLEHCLDTHGIAHLFVTLQTADRHPSKPHPAMLEAALAAAGARPEQAVMIGDTAYDMLMAVEAGVRAIGVAWGYHEPEELIEAGAEYVAATIDELRTYLLR</sequence>
<reference evidence="1 2" key="1">
    <citation type="submission" date="2020-08" db="EMBL/GenBank/DDBJ databases">
        <title>The genome sequence of type strain Novosphingobium piscinae KCTC 42194.</title>
        <authorList>
            <person name="Liu Y."/>
        </authorList>
    </citation>
    <scope>NUCLEOTIDE SEQUENCE [LARGE SCALE GENOMIC DNA]</scope>
    <source>
        <strain evidence="1 2">KCTC 42194</strain>
    </source>
</reference>
<dbReference type="Proteomes" id="UP000551327">
    <property type="component" value="Unassembled WGS sequence"/>
</dbReference>
<dbReference type="RefSeq" id="WP_185680303.1">
    <property type="nucleotide sequence ID" value="NZ_JACLAX010000019.1"/>
</dbReference>
<name>A0A7X1G1W3_9SPHN</name>
<dbReference type="InterPro" id="IPR050155">
    <property type="entry name" value="HAD-like_hydrolase_sf"/>
</dbReference>
<dbReference type="Pfam" id="PF13419">
    <property type="entry name" value="HAD_2"/>
    <property type="match status" value="1"/>
</dbReference>
<dbReference type="SFLD" id="SFLDG01129">
    <property type="entry name" value="C1.5:_HAD__Beta-PGM__Phosphata"/>
    <property type="match status" value="1"/>
</dbReference>
<evidence type="ECO:0000313" key="2">
    <source>
        <dbReference type="Proteomes" id="UP000551327"/>
    </source>
</evidence>
<dbReference type="SFLD" id="SFLDS00003">
    <property type="entry name" value="Haloacid_Dehalogenase"/>
    <property type="match status" value="1"/>
</dbReference>
<keyword evidence="2" id="KW-1185">Reference proteome</keyword>
<dbReference type="SUPFAM" id="SSF56784">
    <property type="entry name" value="HAD-like"/>
    <property type="match status" value="1"/>
</dbReference>
<dbReference type="Gene3D" id="1.10.150.240">
    <property type="entry name" value="Putative phosphatase, domain 2"/>
    <property type="match status" value="1"/>
</dbReference>
<dbReference type="AlphaFoldDB" id="A0A7X1G1W3"/>
<dbReference type="GO" id="GO:0008967">
    <property type="term" value="F:phosphoglycolate phosphatase activity"/>
    <property type="evidence" value="ECO:0007669"/>
    <property type="project" value="TreeGrafter"/>
</dbReference>
<dbReference type="GO" id="GO:0006281">
    <property type="term" value="P:DNA repair"/>
    <property type="evidence" value="ECO:0007669"/>
    <property type="project" value="TreeGrafter"/>
</dbReference>
<dbReference type="EMBL" id="JACLAX010000019">
    <property type="protein sequence ID" value="MBC2670447.1"/>
    <property type="molecule type" value="Genomic_DNA"/>
</dbReference>
<evidence type="ECO:0000313" key="1">
    <source>
        <dbReference type="EMBL" id="MBC2670447.1"/>
    </source>
</evidence>
<keyword evidence="1" id="KW-0378">Hydrolase</keyword>